<comment type="subcellular location">
    <subcellularLocation>
        <location evidence="1">Nucleus</location>
    </subcellularLocation>
</comment>
<evidence type="ECO:0000256" key="1">
    <source>
        <dbReference type="ARBA" id="ARBA00004123"/>
    </source>
</evidence>
<accession>A0A4Q9M650</accession>
<dbReference type="EMBL" id="ML143764">
    <property type="protein sequence ID" value="TBU21091.1"/>
    <property type="molecule type" value="Genomic_DNA"/>
</dbReference>
<dbReference type="GO" id="GO:0006338">
    <property type="term" value="P:chromatin remodeling"/>
    <property type="evidence" value="ECO:0007669"/>
    <property type="project" value="UniProtKB-ARBA"/>
</dbReference>
<dbReference type="Gene3D" id="2.40.50.40">
    <property type="match status" value="1"/>
</dbReference>
<dbReference type="PROSITE" id="PS50013">
    <property type="entry name" value="CHROMO_2"/>
    <property type="match status" value="1"/>
</dbReference>
<dbReference type="InterPro" id="IPR000953">
    <property type="entry name" value="Chromo/chromo_shadow_dom"/>
</dbReference>
<dbReference type="Proteomes" id="UP000292957">
    <property type="component" value="Unassembled WGS sequence"/>
</dbReference>
<sequence length="122" mass="13861">PEPMEVEGELEYEVEKIEDSRTYRNQFQYLVKWKGYDEGQNSWEPAKDCHGRAPHSAHDTLCLPFSNRTDRDPPPLSANNTSESAVPPLQAHQRSVQRPFPAAPRCLPCAASRQHPCSWCSV</sequence>
<dbReference type="InterPro" id="IPR051219">
    <property type="entry name" value="Heterochromatin_chromo-domain"/>
</dbReference>
<feature type="domain" description="Chromo" evidence="4">
    <location>
        <begin position="12"/>
        <end position="48"/>
    </location>
</feature>
<feature type="region of interest" description="Disordered" evidence="3">
    <location>
        <begin position="43"/>
        <end position="97"/>
    </location>
</feature>
<evidence type="ECO:0000256" key="3">
    <source>
        <dbReference type="SAM" id="MobiDB-lite"/>
    </source>
</evidence>
<protein>
    <recommendedName>
        <fullName evidence="4">Chromo domain-containing protein</fullName>
    </recommendedName>
</protein>
<keyword evidence="2" id="KW-0539">Nucleus</keyword>
<evidence type="ECO:0000259" key="4">
    <source>
        <dbReference type="PROSITE" id="PS50013"/>
    </source>
</evidence>
<dbReference type="InterPro" id="IPR017984">
    <property type="entry name" value="Chromo_dom_subgr"/>
</dbReference>
<dbReference type="PRINTS" id="PR00504">
    <property type="entry name" value="CHROMODOMAIN"/>
</dbReference>
<dbReference type="OrthoDB" id="2630497at2759"/>
<evidence type="ECO:0000256" key="2">
    <source>
        <dbReference type="ARBA" id="ARBA00023242"/>
    </source>
</evidence>
<dbReference type="Pfam" id="PF00385">
    <property type="entry name" value="Chromo"/>
    <property type="match status" value="1"/>
</dbReference>
<dbReference type="SMART" id="SM00298">
    <property type="entry name" value="CHROMO"/>
    <property type="match status" value="1"/>
</dbReference>
<reference evidence="5" key="1">
    <citation type="submission" date="2019-01" db="EMBL/GenBank/DDBJ databases">
        <title>Draft genome sequences of three monokaryotic isolates of the white-rot basidiomycete fungus Dichomitus squalens.</title>
        <authorList>
            <consortium name="DOE Joint Genome Institute"/>
            <person name="Lopez S.C."/>
            <person name="Andreopoulos B."/>
            <person name="Pangilinan J."/>
            <person name="Lipzen A."/>
            <person name="Riley R."/>
            <person name="Ahrendt S."/>
            <person name="Ng V."/>
            <person name="Barry K."/>
            <person name="Daum C."/>
            <person name="Grigoriev I.V."/>
            <person name="Hilden K.S."/>
            <person name="Makela M.R."/>
            <person name="de Vries R.P."/>
        </authorList>
    </citation>
    <scope>NUCLEOTIDE SEQUENCE [LARGE SCALE GENOMIC DNA]</scope>
    <source>
        <strain evidence="5">OM18370.1</strain>
    </source>
</reference>
<dbReference type="InterPro" id="IPR016197">
    <property type="entry name" value="Chromo-like_dom_sf"/>
</dbReference>
<gene>
    <name evidence="5" type="ORF">BD311DRAFT_679396</name>
</gene>
<dbReference type="GO" id="GO:0005634">
    <property type="term" value="C:nucleus"/>
    <property type="evidence" value="ECO:0007669"/>
    <property type="project" value="UniProtKB-SubCell"/>
</dbReference>
<dbReference type="InterPro" id="IPR023780">
    <property type="entry name" value="Chromo_domain"/>
</dbReference>
<feature type="non-terminal residue" evidence="5">
    <location>
        <position position="1"/>
    </location>
</feature>
<evidence type="ECO:0000313" key="5">
    <source>
        <dbReference type="EMBL" id="TBU21091.1"/>
    </source>
</evidence>
<dbReference type="PANTHER" id="PTHR22812">
    <property type="entry name" value="CHROMOBOX PROTEIN"/>
    <property type="match status" value="1"/>
</dbReference>
<dbReference type="CDD" id="cd00024">
    <property type="entry name" value="CD_CSD"/>
    <property type="match status" value="1"/>
</dbReference>
<organism evidence="5">
    <name type="scientific">Dichomitus squalens</name>
    <dbReference type="NCBI Taxonomy" id="114155"/>
    <lineage>
        <taxon>Eukaryota</taxon>
        <taxon>Fungi</taxon>
        <taxon>Dikarya</taxon>
        <taxon>Basidiomycota</taxon>
        <taxon>Agaricomycotina</taxon>
        <taxon>Agaricomycetes</taxon>
        <taxon>Polyporales</taxon>
        <taxon>Polyporaceae</taxon>
        <taxon>Dichomitus</taxon>
    </lineage>
</organism>
<name>A0A4Q9M650_9APHY</name>
<dbReference type="SUPFAM" id="SSF54160">
    <property type="entry name" value="Chromo domain-like"/>
    <property type="match status" value="1"/>
</dbReference>
<dbReference type="AlphaFoldDB" id="A0A4Q9M650"/>
<proteinExistence type="predicted"/>